<evidence type="ECO:0000313" key="2">
    <source>
        <dbReference type="Proteomes" id="UP000051952"/>
    </source>
</evidence>
<accession>A0A0S4JEV7</accession>
<dbReference type="EMBL" id="CYKH01001784">
    <property type="protein sequence ID" value="CUG90020.1"/>
    <property type="molecule type" value="Genomic_DNA"/>
</dbReference>
<dbReference type="VEuPathDB" id="TriTrypDB:BSAL_24600"/>
<gene>
    <name evidence="1" type="ORF">BSAL_24600</name>
</gene>
<name>A0A0S4JEV7_BODSA</name>
<sequence length="169" mass="18528">MSPTSSGVQEAAVSVVSTVTTAPAAAVSSAPPPALAAVPPFEASSSDDRKGRVAVILDGAYFERCIAGYHRKEVAQYLKCKELLKYTLDHIGSIFNMHPIAYWFDTDPSSFASFIESTTNNPIQREAILRDNEVRKRWLLDFMNGGKELNNVEKKSPKTEWATCGCRLG</sequence>
<evidence type="ECO:0000313" key="1">
    <source>
        <dbReference type="EMBL" id="CUG90020.1"/>
    </source>
</evidence>
<proteinExistence type="predicted"/>
<protein>
    <submittedName>
        <fullName evidence="1">Uncharacterized protein</fullName>
    </submittedName>
</protein>
<reference evidence="2" key="1">
    <citation type="submission" date="2015-09" db="EMBL/GenBank/DDBJ databases">
        <authorList>
            <consortium name="Pathogen Informatics"/>
        </authorList>
    </citation>
    <scope>NUCLEOTIDE SEQUENCE [LARGE SCALE GENOMIC DNA]</scope>
    <source>
        <strain evidence="2">Lake Konstanz</strain>
    </source>
</reference>
<dbReference type="Proteomes" id="UP000051952">
    <property type="component" value="Unassembled WGS sequence"/>
</dbReference>
<organism evidence="1 2">
    <name type="scientific">Bodo saltans</name>
    <name type="common">Flagellated protozoan</name>
    <dbReference type="NCBI Taxonomy" id="75058"/>
    <lineage>
        <taxon>Eukaryota</taxon>
        <taxon>Discoba</taxon>
        <taxon>Euglenozoa</taxon>
        <taxon>Kinetoplastea</taxon>
        <taxon>Metakinetoplastina</taxon>
        <taxon>Eubodonida</taxon>
        <taxon>Bodonidae</taxon>
        <taxon>Bodo</taxon>
    </lineage>
</organism>
<dbReference type="OrthoDB" id="3863715at2759"/>
<keyword evidence="2" id="KW-1185">Reference proteome</keyword>
<dbReference type="AlphaFoldDB" id="A0A0S4JEV7"/>